<dbReference type="Pfam" id="PF09136">
    <property type="entry name" value="Glucodextran_B"/>
    <property type="match status" value="1"/>
</dbReference>
<evidence type="ECO:0008006" key="4">
    <source>
        <dbReference type="Google" id="ProtNLM"/>
    </source>
</evidence>
<name>A0A2H0UIS2_9BACT</name>
<dbReference type="Proteomes" id="UP000230706">
    <property type="component" value="Unassembled WGS sequence"/>
</dbReference>
<reference evidence="3" key="1">
    <citation type="submission" date="2017-09" db="EMBL/GenBank/DDBJ databases">
        <title>Depth-based differentiation of microbial function through sediment-hosted aquifers and enrichment of novel symbionts in the deep terrestrial subsurface.</title>
        <authorList>
            <person name="Probst A.J."/>
            <person name="Ladd B."/>
            <person name="Jarett J.K."/>
            <person name="Geller-Mcgrath D.E."/>
            <person name="Sieber C.M.K."/>
            <person name="Emerson J.B."/>
            <person name="Anantharaman K."/>
            <person name="Thomas B.C."/>
            <person name="Malmstrom R."/>
            <person name="Stieglmeier M."/>
            <person name="Klingl A."/>
            <person name="Woyke T."/>
            <person name="Ryan C.M."/>
            <person name="Banfield J.F."/>
        </authorList>
    </citation>
    <scope>NUCLEOTIDE SEQUENCE [LARGE SCALE GENOMIC DNA]</scope>
</reference>
<feature type="transmembrane region" description="Helical" evidence="1">
    <location>
        <begin position="9"/>
        <end position="27"/>
    </location>
</feature>
<evidence type="ECO:0000313" key="3">
    <source>
        <dbReference type="Proteomes" id="UP000230706"/>
    </source>
</evidence>
<gene>
    <name evidence="2" type="ORF">COU13_01705</name>
</gene>
<dbReference type="Gene3D" id="2.60.40.10">
    <property type="entry name" value="Immunoglobulins"/>
    <property type="match status" value="1"/>
</dbReference>
<accession>A0A2H0UIS2</accession>
<keyword evidence="1" id="KW-1133">Transmembrane helix</keyword>
<evidence type="ECO:0000256" key="1">
    <source>
        <dbReference type="SAM" id="Phobius"/>
    </source>
</evidence>
<keyword evidence="1" id="KW-0472">Membrane</keyword>
<protein>
    <recommendedName>
        <fullName evidence="4">IPT/TIG domain-containing protein</fullName>
    </recommendedName>
</protein>
<proteinExistence type="predicted"/>
<dbReference type="InterPro" id="IPR013783">
    <property type="entry name" value="Ig-like_fold"/>
</dbReference>
<dbReference type="EMBL" id="PFBF01000038">
    <property type="protein sequence ID" value="PIR86298.1"/>
    <property type="molecule type" value="Genomic_DNA"/>
</dbReference>
<evidence type="ECO:0000313" key="2">
    <source>
        <dbReference type="EMBL" id="PIR86298.1"/>
    </source>
</evidence>
<comment type="caution">
    <text evidence="2">The sequence shown here is derived from an EMBL/GenBank/DDBJ whole genome shotgun (WGS) entry which is preliminary data.</text>
</comment>
<organism evidence="2 3">
    <name type="scientific">Candidatus Kaiserbacteria bacterium CG10_big_fil_rev_8_21_14_0_10_43_70</name>
    <dbReference type="NCBI Taxonomy" id="1974605"/>
    <lineage>
        <taxon>Bacteria</taxon>
        <taxon>Candidatus Kaiseribacteriota</taxon>
    </lineage>
</organism>
<sequence length="117" mass="13306">MIPYRNNRIVAVIISAFFLLILFYSYFEARNILFGPKIIVNTPDEGIVVSEKFVTITGKAENIKDIWMNGRAIPVTEDGMFEESILLTEGYNRVILEAVDKTGRETSEIVQIVYSPE</sequence>
<dbReference type="AlphaFoldDB" id="A0A2H0UIS2"/>
<keyword evidence="1" id="KW-0812">Transmembrane</keyword>